<proteinExistence type="inferred from homology"/>
<dbReference type="InterPro" id="IPR006679">
    <property type="entry name" value="Adenine_deam"/>
</dbReference>
<evidence type="ECO:0000313" key="10">
    <source>
        <dbReference type="Proteomes" id="UP000033115"/>
    </source>
</evidence>
<dbReference type="Gene3D" id="2.30.40.10">
    <property type="entry name" value="Urease, subunit C, domain 1"/>
    <property type="match status" value="1"/>
</dbReference>
<keyword evidence="10" id="KW-1185">Reference proteome</keyword>
<evidence type="ECO:0000256" key="1">
    <source>
        <dbReference type="ARBA" id="ARBA00006773"/>
    </source>
</evidence>
<evidence type="ECO:0000256" key="5">
    <source>
        <dbReference type="ARBA" id="ARBA00047720"/>
    </source>
</evidence>
<comment type="similarity">
    <text evidence="1 6">Belongs to the metallo-dependent hydrolases superfamily. Adenine deaminase family.</text>
</comment>
<gene>
    <name evidence="6" type="primary">ade</name>
    <name evidence="9" type="ORF">CSCA_2080</name>
</gene>
<sequence length="572" mass="64312">MKVDLLVKNGKVYNSCFKKFFSSDIAVMGDKFIYIGCSEEFHIEAEKIIDAKEMYIIPGLIDIHMHIESSMATPIAFSKEIIKNGVTTIVSEPHEMANVFGIEGILEMIKSGEDAEVDIFYGVPSSVPSTSSEYETTGGEIGIDEVEELMNNKKVICLGEVMNYFDVINSEDKKINKIIKYFKEKYPLRPIEGHCPRIRGLELSKLIFSGVTSDHTQQTVCGMEDRIKNGMFIQIQEKSMIKPVMDYLIENSLYEHFAFVTDDCMADVLINEGHLNKHIKKAINMGMSPENAIYCATYTPARRMNFFDRGSIAPGKLADFIMLKDLNNFKIDKVFKKGKQVYSNDDKVIEDKIPKTFPEKFYNSIKLNKINEDMLRIKAKINNGSVKCRVIKIQDGSTFTDEIIGKVAVKDGYLQWENSEYCLIAVMERYGKNQNIGFGLATGDTIEKGAVAASYAHDHHNIIVVGKNARDIVCVVNSIIDSQGGYCAASDCKMLAKIDLPIGGILSDKNMKSIGKELKEVTDAMRYLGYKHYNPIMSFSTNSLPVSPLLKITDKGLIKLNENRIVDIFVEE</sequence>
<reference evidence="9 10" key="1">
    <citation type="journal article" date="2015" name="J. Biotechnol.">
        <title>Complete genome sequence of a malodorant-producing acetogen, Clostridium scatologenes ATCC 25775(T).</title>
        <authorList>
            <person name="Zhu Z."/>
            <person name="Guo T."/>
            <person name="Zheng H."/>
            <person name="Song T."/>
            <person name="Ouyang P."/>
            <person name="Xie J."/>
        </authorList>
    </citation>
    <scope>NUCLEOTIDE SEQUENCE [LARGE SCALE GENOMIC DNA]</scope>
    <source>
        <strain evidence="9 10">ATCC 25775</strain>
    </source>
</reference>
<organism evidence="9 10">
    <name type="scientific">Clostridium scatologenes</name>
    <dbReference type="NCBI Taxonomy" id="1548"/>
    <lineage>
        <taxon>Bacteria</taxon>
        <taxon>Bacillati</taxon>
        <taxon>Bacillota</taxon>
        <taxon>Clostridia</taxon>
        <taxon>Eubacteriales</taxon>
        <taxon>Clostridiaceae</taxon>
        <taxon>Clostridium</taxon>
    </lineage>
</organism>
<dbReference type="InterPro" id="IPR032466">
    <property type="entry name" value="Metal_Hydrolase"/>
</dbReference>
<dbReference type="InterPro" id="IPR026912">
    <property type="entry name" value="Adenine_deam_C"/>
</dbReference>
<dbReference type="STRING" id="1548.CSCA_2080"/>
<keyword evidence="3 6" id="KW-0378">Hydrolase</keyword>
<dbReference type="PANTHER" id="PTHR11113:SF2">
    <property type="entry name" value="ADENINE DEAMINASE"/>
    <property type="match status" value="1"/>
</dbReference>
<evidence type="ECO:0000313" key="9">
    <source>
        <dbReference type="EMBL" id="AKA69205.1"/>
    </source>
</evidence>
<dbReference type="InterPro" id="IPR006680">
    <property type="entry name" value="Amidohydro-rel"/>
</dbReference>
<dbReference type="GO" id="GO:0000034">
    <property type="term" value="F:adenine deaminase activity"/>
    <property type="evidence" value="ECO:0007669"/>
    <property type="project" value="UniProtKB-UniRule"/>
</dbReference>
<dbReference type="Pfam" id="PF01979">
    <property type="entry name" value="Amidohydro_1"/>
    <property type="match status" value="1"/>
</dbReference>
<protein>
    <recommendedName>
        <fullName evidence="2 6">Adenine deaminase</fullName>
        <shortName evidence="6">Adenase</shortName>
        <shortName evidence="6">Adenine aminase</shortName>
        <ecNumber evidence="2 6">3.5.4.2</ecNumber>
    </recommendedName>
</protein>
<dbReference type="HOGENOM" id="CLU_027935_0_0_9"/>
<dbReference type="EMBL" id="CP009933">
    <property type="protein sequence ID" value="AKA69205.1"/>
    <property type="molecule type" value="Genomic_DNA"/>
</dbReference>
<dbReference type="GO" id="GO:0006146">
    <property type="term" value="P:adenine catabolic process"/>
    <property type="evidence" value="ECO:0007669"/>
    <property type="project" value="InterPro"/>
</dbReference>
<dbReference type="SUPFAM" id="SSF51338">
    <property type="entry name" value="Composite domain of metallo-dependent hydrolases"/>
    <property type="match status" value="1"/>
</dbReference>
<comment type="catalytic activity">
    <reaction evidence="5 6">
        <text>adenine + H2O + H(+) = hypoxanthine + NH4(+)</text>
        <dbReference type="Rhea" id="RHEA:23688"/>
        <dbReference type="ChEBI" id="CHEBI:15377"/>
        <dbReference type="ChEBI" id="CHEBI:15378"/>
        <dbReference type="ChEBI" id="CHEBI:16708"/>
        <dbReference type="ChEBI" id="CHEBI:17368"/>
        <dbReference type="ChEBI" id="CHEBI:28938"/>
        <dbReference type="EC" id="3.5.4.2"/>
    </reaction>
</comment>
<dbReference type="HAMAP" id="MF_01518">
    <property type="entry name" value="Adenine_deamin"/>
    <property type="match status" value="1"/>
</dbReference>
<evidence type="ECO:0000256" key="6">
    <source>
        <dbReference type="HAMAP-Rule" id="MF_01518"/>
    </source>
</evidence>
<evidence type="ECO:0000256" key="4">
    <source>
        <dbReference type="ARBA" id="ARBA00023211"/>
    </source>
</evidence>
<feature type="domain" description="Adenine deaminase C-terminal" evidence="8">
    <location>
        <begin position="398"/>
        <end position="562"/>
    </location>
</feature>
<evidence type="ECO:0000259" key="8">
    <source>
        <dbReference type="Pfam" id="PF13382"/>
    </source>
</evidence>
<dbReference type="Proteomes" id="UP000033115">
    <property type="component" value="Chromosome"/>
</dbReference>
<dbReference type="Pfam" id="PF13382">
    <property type="entry name" value="Adenine_deam_C"/>
    <property type="match status" value="1"/>
</dbReference>
<dbReference type="SUPFAM" id="SSF51556">
    <property type="entry name" value="Metallo-dependent hydrolases"/>
    <property type="match status" value="1"/>
</dbReference>
<dbReference type="PANTHER" id="PTHR11113">
    <property type="entry name" value="N-ACETYLGLUCOSAMINE-6-PHOSPHATE DEACETYLASE"/>
    <property type="match status" value="1"/>
</dbReference>
<dbReference type="EC" id="3.5.4.2" evidence="2 6"/>
<comment type="cofactor">
    <cofactor evidence="6">
        <name>Mn(2+)</name>
        <dbReference type="ChEBI" id="CHEBI:29035"/>
    </cofactor>
</comment>
<evidence type="ECO:0000256" key="2">
    <source>
        <dbReference type="ARBA" id="ARBA00012782"/>
    </source>
</evidence>
<keyword evidence="4 6" id="KW-0464">Manganese</keyword>
<evidence type="ECO:0000259" key="7">
    <source>
        <dbReference type="Pfam" id="PF01979"/>
    </source>
</evidence>
<name>A0A0E3JYS1_CLOSL</name>
<dbReference type="Gene3D" id="3.20.20.140">
    <property type="entry name" value="Metal-dependent hydrolases"/>
    <property type="match status" value="1"/>
</dbReference>
<feature type="domain" description="Amidohydrolase-related" evidence="7">
    <location>
        <begin position="55"/>
        <end position="341"/>
    </location>
</feature>
<dbReference type="KEGG" id="csq:CSCA_2080"/>
<evidence type="ECO:0000256" key="3">
    <source>
        <dbReference type="ARBA" id="ARBA00022801"/>
    </source>
</evidence>
<dbReference type="RefSeq" id="WP_029162989.1">
    <property type="nucleotide sequence ID" value="NZ_CP009933.1"/>
</dbReference>
<dbReference type="AlphaFoldDB" id="A0A0E3JYS1"/>
<accession>A0A0E3JYS1</accession>
<dbReference type="InterPro" id="IPR011059">
    <property type="entry name" value="Metal-dep_hydrolase_composite"/>
</dbReference>